<keyword evidence="2" id="KW-1185">Reference proteome</keyword>
<accession>A0A6A6F5U7</accession>
<dbReference type="EMBL" id="ML992691">
    <property type="protein sequence ID" value="KAF2208793.1"/>
    <property type="molecule type" value="Genomic_DNA"/>
</dbReference>
<evidence type="ECO:0000313" key="2">
    <source>
        <dbReference type="Proteomes" id="UP000799539"/>
    </source>
</evidence>
<proteinExistence type="predicted"/>
<dbReference type="AlphaFoldDB" id="A0A6A6F5U7"/>
<gene>
    <name evidence="1" type="ORF">CERZMDRAFT_91495</name>
</gene>
<evidence type="ECO:0000313" key="1">
    <source>
        <dbReference type="EMBL" id="KAF2208793.1"/>
    </source>
</evidence>
<protein>
    <submittedName>
        <fullName evidence="1">Uncharacterized protein</fullName>
    </submittedName>
</protein>
<reference evidence="1" key="1">
    <citation type="journal article" date="2020" name="Stud. Mycol.">
        <title>101 Dothideomycetes genomes: a test case for predicting lifestyles and emergence of pathogens.</title>
        <authorList>
            <person name="Haridas S."/>
            <person name="Albert R."/>
            <person name="Binder M."/>
            <person name="Bloem J."/>
            <person name="Labutti K."/>
            <person name="Salamov A."/>
            <person name="Andreopoulos B."/>
            <person name="Baker S."/>
            <person name="Barry K."/>
            <person name="Bills G."/>
            <person name="Bluhm B."/>
            <person name="Cannon C."/>
            <person name="Castanera R."/>
            <person name="Culley D."/>
            <person name="Daum C."/>
            <person name="Ezra D."/>
            <person name="Gonzalez J."/>
            <person name="Henrissat B."/>
            <person name="Kuo A."/>
            <person name="Liang C."/>
            <person name="Lipzen A."/>
            <person name="Lutzoni F."/>
            <person name="Magnuson J."/>
            <person name="Mondo S."/>
            <person name="Nolan M."/>
            <person name="Ohm R."/>
            <person name="Pangilinan J."/>
            <person name="Park H.-J."/>
            <person name="Ramirez L."/>
            <person name="Alfaro M."/>
            <person name="Sun H."/>
            <person name="Tritt A."/>
            <person name="Yoshinaga Y."/>
            <person name="Zwiers L.-H."/>
            <person name="Turgeon B."/>
            <person name="Goodwin S."/>
            <person name="Spatafora J."/>
            <person name="Crous P."/>
            <person name="Grigoriev I."/>
        </authorList>
    </citation>
    <scope>NUCLEOTIDE SEQUENCE</scope>
    <source>
        <strain evidence="1">SCOH1-5</strain>
    </source>
</reference>
<name>A0A6A6F5U7_9PEZI</name>
<organism evidence="1 2">
    <name type="scientific">Cercospora zeae-maydis SCOH1-5</name>
    <dbReference type="NCBI Taxonomy" id="717836"/>
    <lineage>
        <taxon>Eukaryota</taxon>
        <taxon>Fungi</taxon>
        <taxon>Dikarya</taxon>
        <taxon>Ascomycota</taxon>
        <taxon>Pezizomycotina</taxon>
        <taxon>Dothideomycetes</taxon>
        <taxon>Dothideomycetidae</taxon>
        <taxon>Mycosphaerellales</taxon>
        <taxon>Mycosphaerellaceae</taxon>
        <taxon>Cercospora</taxon>
    </lineage>
</organism>
<dbReference type="Proteomes" id="UP000799539">
    <property type="component" value="Unassembled WGS sequence"/>
</dbReference>
<sequence>MSKEILERLCAARHRSIVRSLRASGKPEIFTGHLIEDRAVLSWAQSQVCQVRGGRKVVARETPSSHNER</sequence>